<evidence type="ECO:0000256" key="2">
    <source>
        <dbReference type="ARBA" id="ARBA00022737"/>
    </source>
</evidence>
<dbReference type="PRINTS" id="PR00633">
    <property type="entry name" value="RCCNDNSATION"/>
</dbReference>
<dbReference type="InterPro" id="IPR000408">
    <property type="entry name" value="Reg_chr_condens"/>
</dbReference>
<dbReference type="Gene3D" id="2.130.10.30">
    <property type="entry name" value="Regulator of chromosome condensation 1/beta-lactamase-inhibitor protein II"/>
    <property type="match status" value="1"/>
</dbReference>
<keyword evidence="2" id="KW-0677">Repeat</keyword>
<feature type="repeat" description="RCC1" evidence="3">
    <location>
        <begin position="89"/>
        <end position="141"/>
    </location>
</feature>
<dbReference type="PANTHER" id="PTHR45982">
    <property type="entry name" value="REGULATOR OF CHROMOSOME CONDENSATION"/>
    <property type="match status" value="1"/>
</dbReference>
<feature type="repeat" description="RCC1" evidence="3">
    <location>
        <begin position="38"/>
        <end position="88"/>
    </location>
</feature>
<dbReference type="PANTHER" id="PTHR45982:SF1">
    <property type="entry name" value="REGULATOR OF CHROMOSOME CONDENSATION"/>
    <property type="match status" value="1"/>
</dbReference>
<proteinExistence type="predicted"/>
<dbReference type="PROSITE" id="PS50012">
    <property type="entry name" value="RCC1_3"/>
    <property type="match status" value="7"/>
</dbReference>
<gene>
    <name evidence="6" type="primary">LOC108559568</name>
</gene>
<feature type="repeat" description="RCC1" evidence="3">
    <location>
        <begin position="194"/>
        <end position="263"/>
    </location>
</feature>
<name>A0ABM1MCT2_NICVS</name>
<dbReference type="Pfam" id="PF25390">
    <property type="entry name" value="WD40_RLD"/>
    <property type="match status" value="1"/>
</dbReference>
<keyword evidence="5" id="KW-1185">Reference proteome</keyword>
<dbReference type="InterPro" id="IPR009091">
    <property type="entry name" value="RCC1/BLIP-II"/>
</dbReference>
<evidence type="ECO:0000259" key="4">
    <source>
        <dbReference type="Pfam" id="PF25390"/>
    </source>
</evidence>
<protein>
    <submittedName>
        <fullName evidence="6">Regulator of chromosome condensation isoform X1</fullName>
    </submittedName>
</protein>
<evidence type="ECO:0000256" key="3">
    <source>
        <dbReference type="PROSITE-ProRule" id="PRU00235"/>
    </source>
</evidence>
<feature type="repeat" description="RCC1" evidence="3">
    <location>
        <begin position="142"/>
        <end position="193"/>
    </location>
</feature>
<keyword evidence="1" id="KW-0344">Guanine-nucleotide releasing factor</keyword>
<dbReference type="RefSeq" id="XP_017772382.1">
    <property type="nucleotide sequence ID" value="XM_017916893.1"/>
</dbReference>
<evidence type="ECO:0000313" key="6">
    <source>
        <dbReference type="RefSeq" id="XP_017772382.1"/>
    </source>
</evidence>
<organism evidence="5 6">
    <name type="scientific">Nicrophorus vespilloides</name>
    <name type="common">Boreal carrion beetle</name>
    <dbReference type="NCBI Taxonomy" id="110193"/>
    <lineage>
        <taxon>Eukaryota</taxon>
        <taxon>Metazoa</taxon>
        <taxon>Ecdysozoa</taxon>
        <taxon>Arthropoda</taxon>
        <taxon>Hexapoda</taxon>
        <taxon>Insecta</taxon>
        <taxon>Pterygota</taxon>
        <taxon>Neoptera</taxon>
        <taxon>Endopterygota</taxon>
        <taxon>Coleoptera</taxon>
        <taxon>Polyphaga</taxon>
        <taxon>Staphyliniformia</taxon>
        <taxon>Silphidae</taxon>
        <taxon>Nicrophorinae</taxon>
        <taxon>Nicrophorus</taxon>
    </lineage>
</organism>
<dbReference type="InterPro" id="IPR058923">
    <property type="entry name" value="RCC1-like_dom"/>
</dbReference>
<feature type="repeat" description="RCC1" evidence="3">
    <location>
        <begin position="265"/>
        <end position="316"/>
    </location>
</feature>
<dbReference type="SUPFAM" id="SSF50985">
    <property type="entry name" value="RCC1/BLIP-II"/>
    <property type="match status" value="1"/>
</dbReference>
<feature type="repeat" description="RCC1" evidence="3">
    <location>
        <begin position="317"/>
        <end position="369"/>
    </location>
</feature>
<dbReference type="PROSITE" id="PS00626">
    <property type="entry name" value="RCC1_2"/>
    <property type="match status" value="3"/>
</dbReference>
<reference evidence="6" key="1">
    <citation type="submission" date="2025-08" db="UniProtKB">
        <authorList>
            <consortium name="RefSeq"/>
        </authorList>
    </citation>
    <scope>IDENTIFICATION</scope>
    <source>
        <tissue evidence="6">Whole Larva</tissue>
    </source>
</reference>
<dbReference type="GeneID" id="108559568"/>
<evidence type="ECO:0000313" key="5">
    <source>
        <dbReference type="Proteomes" id="UP000695000"/>
    </source>
</evidence>
<evidence type="ECO:0000256" key="1">
    <source>
        <dbReference type="ARBA" id="ARBA00022658"/>
    </source>
</evidence>
<accession>A0ABM1MCT2</accession>
<sequence>MSTKRRRPSATEEIGVKKAKRIKFTLDSVLLPSITENGVVLVTGAGDFGQLGLGPDILEKCRPALIKLDHEIVDICAGGMHTVCLTKDGKVITFGCNDEGALGRSTADKEEAEFIPDMVVLPSKVVQISAGDSHTAALLDDGRVFAWGTFRDSHGNMGLTLSGNEKLPYEILPGQHVMKIASGADHIVFLTKQGDVYTCGCAEQGQLGRTSIRTSSRNARNGFGKGQLEKLLLPGLISLKASLRLHFDNIWGGTYATFAKVANKDDIYVFGLNNYYQIGLPNTVPQYLPKLSKDFSKYKWEMICSAQHHTIGLTKDGKVYAIGRKEYGRLGLGEDCEEAQELIKIPFFADKKVVTIGCGSATSFAVTDDGKLYGWGMGTVGQIGTGDEEDCVEPTLIKSKQMGERKVFRVTSGGQHTAILAMTSDNNNTKGDKEKNES</sequence>
<feature type="domain" description="RCC1-like" evidence="4">
    <location>
        <begin position="40"/>
        <end position="419"/>
    </location>
</feature>
<dbReference type="InterPro" id="IPR051553">
    <property type="entry name" value="Ran_GTPase-activating"/>
</dbReference>
<dbReference type="PROSITE" id="PS00625">
    <property type="entry name" value="RCC1_1"/>
    <property type="match status" value="1"/>
</dbReference>
<dbReference type="Proteomes" id="UP000695000">
    <property type="component" value="Unplaced"/>
</dbReference>
<feature type="repeat" description="RCC1" evidence="3">
    <location>
        <begin position="370"/>
        <end position="423"/>
    </location>
</feature>